<dbReference type="Proteomes" id="UP001321473">
    <property type="component" value="Unassembled WGS sequence"/>
</dbReference>
<dbReference type="AlphaFoldDB" id="A0AAQ4E6Z5"/>
<feature type="signal peptide" evidence="1">
    <location>
        <begin position="1"/>
        <end position="20"/>
    </location>
</feature>
<comment type="caution">
    <text evidence="2">The sequence shown here is derived from an EMBL/GenBank/DDBJ whole genome shotgun (WGS) entry which is preliminary data.</text>
</comment>
<evidence type="ECO:0008006" key="4">
    <source>
        <dbReference type="Google" id="ProtNLM"/>
    </source>
</evidence>
<dbReference type="SUPFAM" id="SSF50814">
    <property type="entry name" value="Lipocalins"/>
    <property type="match status" value="1"/>
</dbReference>
<dbReference type="Pfam" id="PF02098">
    <property type="entry name" value="His_binding"/>
    <property type="match status" value="1"/>
</dbReference>
<name>A0AAQ4E6Z5_AMBAM</name>
<reference evidence="2 3" key="1">
    <citation type="journal article" date="2023" name="Arcadia Sci">
        <title>De novo assembly of a long-read Amblyomma americanum tick genome.</title>
        <authorList>
            <person name="Chou S."/>
            <person name="Poskanzer K.E."/>
            <person name="Rollins M."/>
            <person name="Thuy-Boun P.S."/>
        </authorList>
    </citation>
    <scope>NUCLEOTIDE SEQUENCE [LARGE SCALE GENOMIC DNA]</scope>
    <source>
        <strain evidence="2">F_SG_1</strain>
        <tissue evidence="2">Salivary glands</tissue>
    </source>
</reference>
<accession>A0AAQ4E6Z5</accession>
<dbReference type="InterPro" id="IPR002970">
    <property type="entry name" value="Tick_his-bd"/>
</dbReference>
<dbReference type="GO" id="GO:0043176">
    <property type="term" value="F:amine binding"/>
    <property type="evidence" value="ECO:0007669"/>
    <property type="project" value="InterPro"/>
</dbReference>
<evidence type="ECO:0000313" key="2">
    <source>
        <dbReference type="EMBL" id="KAK8770483.1"/>
    </source>
</evidence>
<dbReference type="EMBL" id="JARKHS020021077">
    <property type="protein sequence ID" value="KAK8770483.1"/>
    <property type="molecule type" value="Genomic_DNA"/>
</dbReference>
<sequence length="187" mass="21414">MHLYWMKAGAGLLLLGLAVATPVAHHRREPLDSFRMLAAFPRVVAIYTSTNDSDFKCLVGIRTSFDMQAKTASYLWPLKGHGGTKRRNVTFDITPGNVTDQTTYYVDGDNTRLHTGYHHYTDYRNCMVMTIRYRNHDHCLLWVKRSVVHSIPQDCVENYEAVCEVRVPTFDNELCSDDEPEENARVA</sequence>
<keyword evidence="1" id="KW-0732">Signal</keyword>
<dbReference type="GO" id="GO:0030682">
    <property type="term" value="P:symbiont-mediated perturbation of host defenses"/>
    <property type="evidence" value="ECO:0007669"/>
    <property type="project" value="InterPro"/>
</dbReference>
<protein>
    <recommendedName>
        <fullName evidence="4">Lipocalin-5 1</fullName>
    </recommendedName>
</protein>
<feature type="chain" id="PRO_5042846147" description="Lipocalin-5 1" evidence="1">
    <location>
        <begin position="21"/>
        <end position="187"/>
    </location>
</feature>
<gene>
    <name evidence="2" type="ORF">V5799_013052</name>
</gene>
<proteinExistence type="predicted"/>
<evidence type="ECO:0000313" key="3">
    <source>
        <dbReference type="Proteomes" id="UP001321473"/>
    </source>
</evidence>
<organism evidence="2 3">
    <name type="scientific">Amblyomma americanum</name>
    <name type="common">Lone star tick</name>
    <dbReference type="NCBI Taxonomy" id="6943"/>
    <lineage>
        <taxon>Eukaryota</taxon>
        <taxon>Metazoa</taxon>
        <taxon>Ecdysozoa</taxon>
        <taxon>Arthropoda</taxon>
        <taxon>Chelicerata</taxon>
        <taxon>Arachnida</taxon>
        <taxon>Acari</taxon>
        <taxon>Parasitiformes</taxon>
        <taxon>Ixodida</taxon>
        <taxon>Ixodoidea</taxon>
        <taxon>Ixodidae</taxon>
        <taxon>Amblyomminae</taxon>
        <taxon>Amblyomma</taxon>
    </lineage>
</organism>
<evidence type="ECO:0000256" key="1">
    <source>
        <dbReference type="SAM" id="SignalP"/>
    </source>
</evidence>
<keyword evidence="3" id="KW-1185">Reference proteome</keyword>
<dbReference type="Gene3D" id="2.40.128.20">
    <property type="match status" value="1"/>
</dbReference>
<dbReference type="InterPro" id="IPR012674">
    <property type="entry name" value="Calycin"/>
</dbReference>